<evidence type="ECO:0008006" key="3">
    <source>
        <dbReference type="Google" id="ProtNLM"/>
    </source>
</evidence>
<dbReference type="AlphaFoldDB" id="A0A438MC91"/>
<dbReference type="EMBL" id="SAUN01000001">
    <property type="protein sequence ID" value="RVX43344.1"/>
    <property type="molecule type" value="Genomic_DNA"/>
</dbReference>
<dbReference type="RefSeq" id="WP_127935286.1">
    <property type="nucleotide sequence ID" value="NZ_SAUN01000001.1"/>
</dbReference>
<accession>A0A438MC91</accession>
<protein>
    <recommendedName>
        <fullName evidence="3">Recombination endonuclease VII</fullName>
    </recommendedName>
</protein>
<reference evidence="1 2" key="1">
    <citation type="submission" date="2019-01" db="EMBL/GenBank/DDBJ databases">
        <title>Sequencing the genomes of 1000 actinobacteria strains.</title>
        <authorList>
            <person name="Klenk H.-P."/>
        </authorList>
    </citation>
    <scope>NUCLEOTIDE SEQUENCE [LARGE SCALE GENOMIC DNA]</scope>
    <source>
        <strain evidence="1 2">DSM 43925</strain>
    </source>
</reference>
<evidence type="ECO:0000313" key="1">
    <source>
        <dbReference type="EMBL" id="RVX43344.1"/>
    </source>
</evidence>
<proteinExistence type="predicted"/>
<name>A0A438MC91_9ACTN</name>
<organism evidence="1 2">
    <name type="scientific">Nonomuraea polychroma</name>
    <dbReference type="NCBI Taxonomy" id="46176"/>
    <lineage>
        <taxon>Bacteria</taxon>
        <taxon>Bacillati</taxon>
        <taxon>Actinomycetota</taxon>
        <taxon>Actinomycetes</taxon>
        <taxon>Streptosporangiales</taxon>
        <taxon>Streptosporangiaceae</taxon>
        <taxon>Nonomuraea</taxon>
    </lineage>
</organism>
<keyword evidence="2" id="KW-1185">Reference proteome</keyword>
<dbReference type="OrthoDB" id="3473275at2"/>
<gene>
    <name evidence="1" type="ORF">EDD27_6025</name>
</gene>
<dbReference type="Proteomes" id="UP000284824">
    <property type="component" value="Unassembled WGS sequence"/>
</dbReference>
<comment type="caution">
    <text evidence="1">The sequence shown here is derived from an EMBL/GenBank/DDBJ whole genome shotgun (WGS) entry which is preliminary data.</text>
</comment>
<sequence>MIHKRFRRNGTPDLLRWIFECDRCHCRHTIGTINGWLIPDHPKSRVHTYCPPCVEHIAQLLITSLTRSA</sequence>
<evidence type="ECO:0000313" key="2">
    <source>
        <dbReference type="Proteomes" id="UP000284824"/>
    </source>
</evidence>